<dbReference type="InterPro" id="IPR036259">
    <property type="entry name" value="MFS_trans_sf"/>
</dbReference>
<feature type="compositionally biased region" description="Basic and acidic residues" evidence="5">
    <location>
        <begin position="197"/>
        <end position="213"/>
    </location>
</feature>
<dbReference type="InterPro" id="IPR005828">
    <property type="entry name" value="MFS_sugar_transport-like"/>
</dbReference>
<feature type="transmembrane region" description="Helical" evidence="6">
    <location>
        <begin position="273"/>
        <end position="292"/>
    </location>
</feature>
<feature type="region of interest" description="Disordered" evidence="5">
    <location>
        <begin position="190"/>
        <end position="224"/>
    </location>
</feature>
<gene>
    <name evidence="7" type="ORF">ACHAWO_010751</name>
</gene>
<feature type="transmembrane region" description="Helical" evidence="6">
    <location>
        <begin position="621"/>
        <end position="640"/>
    </location>
</feature>
<dbReference type="Proteomes" id="UP001530400">
    <property type="component" value="Unassembled WGS sequence"/>
</dbReference>
<feature type="transmembrane region" description="Helical" evidence="6">
    <location>
        <begin position="590"/>
        <end position="609"/>
    </location>
</feature>
<feature type="region of interest" description="Disordered" evidence="5">
    <location>
        <begin position="309"/>
        <end position="343"/>
    </location>
</feature>
<evidence type="ECO:0000256" key="5">
    <source>
        <dbReference type="SAM" id="MobiDB-lite"/>
    </source>
</evidence>
<evidence type="ECO:0000256" key="2">
    <source>
        <dbReference type="ARBA" id="ARBA00022692"/>
    </source>
</evidence>
<proteinExistence type="predicted"/>
<evidence type="ECO:0000256" key="4">
    <source>
        <dbReference type="ARBA" id="ARBA00023136"/>
    </source>
</evidence>
<evidence type="ECO:0000256" key="3">
    <source>
        <dbReference type="ARBA" id="ARBA00022989"/>
    </source>
</evidence>
<dbReference type="Gene3D" id="1.20.1250.20">
    <property type="entry name" value="MFS general substrate transporter like domains"/>
    <property type="match status" value="3"/>
</dbReference>
<feature type="transmembrane region" description="Helical" evidence="6">
    <location>
        <begin position="524"/>
        <end position="545"/>
    </location>
</feature>
<feature type="transmembrane region" description="Helical" evidence="6">
    <location>
        <begin position="135"/>
        <end position="152"/>
    </location>
</feature>
<dbReference type="GO" id="GO:0016020">
    <property type="term" value="C:membrane"/>
    <property type="evidence" value="ECO:0007669"/>
    <property type="project" value="UniProtKB-SubCell"/>
</dbReference>
<keyword evidence="2 6" id="KW-0812">Transmembrane</keyword>
<protein>
    <recommendedName>
        <fullName evidence="9">Major facilitator superfamily (MFS) profile domain-containing protein</fullName>
    </recommendedName>
</protein>
<feature type="compositionally biased region" description="Polar residues" evidence="5">
    <location>
        <begin position="333"/>
        <end position="343"/>
    </location>
</feature>
<evidence type="ECO:0000256" key="1">
    <source>
        <dbReference type="ARBA" id="ARBA00004141"/>
    </source>
</evidence>
<reference evidence="7 8" key="1">
    <citation type="submission" date="2024-10" db="EMBL/GenBank/DDBJ databases">
        <title>Updated reference genomes for cyclostephanoid diatoms.</title>
        <authorList>
            <person name="Roberts W.R."/>
            <person name="Alverson A.J."/>
        </authorList>
    </citation>
    <scope>NUCLEOTIDE SEQUENCE [LARGE SCALE GENOMIC DNA]</scope>
    <source>
        <strain evidence="7 8">AJA010-31</strain>
    </source>
</reference>
<feature type="transmembrane region" description="Helical" evidence="6">
    <location>
        <begin position="104"/>
        <end position="123"/>
    </location>
</feature>
<organism evidence="7 8">
    <name type="scientific">Cyclotella atomus</name>
    <dbReference type="NCBI Taxonomy" id="382360"/>
    <lineage>
        <taxon>Eukaryota</taxon>
        <taxon>Sar</taxon>
        <taxon>Stramenopiles</taxon>
        <taxon>Ochrophyta</taxon>
        <taxon>Bacillariophyta</taxon>
        <taxon>Coscinodiscophyceae</taxon>
        <taxon>Thalassiosirophycidae</taxon>
        <taxon>Stephanodiscales</taxon>
        <taxon>Stephanodiscaceae</taxon>
        <taxon>Cyclotella</taxon>
    </lineage>
</organism>
<dbReference type="AlphaFoldDB" id="A0ABD3NP63"/>
<evidence type="ECO:0000313" key="8">
    <source>
        <dbReference type="Proteomes" id="UP001530400"/>
    </source>
</evidence>
<dbReference type="Pfam" id="PF00083">
    <property type="entry name" value="Sugar_tr"/>
    <property type="match status" value="1"/>
</dbReference>
<feature type="transmembrane region" description="Helical" evidence="6">
    <location>
        <begin position="243"/>
        <end position="261"/>
    </location>
</feature>
<feature type="transmembrane region" description="Helical" evidence="6">
    <location>
        <begin position="477"/>
        <end position="495"/>
    </location>
</feature>
<feature type="region of interest" description="Disordered" evidence="5">
    <location>
        <begin position="1"/>
        <end position="28"/>
    </location>
</feature>
<evidence type="ECO:0008006" key="9">
    <source>
        <dbReference type="Google" id="ProtNLM"/>
    </source>
</evidence>
<accession>A0ABD3NP63</accession>
<dbReference type="SUPFAM" id="SSF103473">
    <property type="entry name" value="MFS general substrate transporter"/>
    <property type="match status" value="2"/>
</dbReference>
<evidence type="ECO:0000256" key="6">
    <source>
        <dbReference type="SAM" id="Phobius"/>
    </source>
</evidence>
<dbReference type="EMBL" id="JALLPJ020001026">
    <property type="protein sequence ID" value="KAL3777815.1"/>
    <property type="molecule type" value="Genomic_DNA"/>
</dbReference>
<keyword evidence="3 6" id="KW-1133">Transmembrane helix</keyword>
<feature type="transmembrane region" description="Helical" evidence="6">
    <location>
        <begin position="164"/>
        <end position="184"/>
    </location>
</feature>
<dbReference type="PANTHER" id="PTHR24064">
    <property type="entry name" value="SOLUTE CARRIER FAMILY 22 MEMBER"/>
    <property type="match status" value="1"/>
</dbReference>
<feature type="transmembrane region" description="Helical" evidence="6">
    <location>
        <begin position="551"/>
        <end position="569"/>
    </location>
</feature>
<comment type="caution">
    <text evidence="7">The sequence shown here is derived from an EMBL/GenBank/DDBJ whole genome shotgun (WGS) entry which is preliminary data.</text>
</comment>
<name>A0ABD3NP63_9STRA</name>
<sequence length="646" mass="70579">MNPPPHEEDDHVQDEHVLPLPDPNDHDHESATISSLLRLALSNPDQQTAMLSNYSTSYNAVNVGIVLPVLKYSLSTSAHPQTTKVPLVQRILDVDEQSDEQDSIVASSLLAGMIFGQMLGGYLGDALGRRNAMMMVMGLQIGASLGGAFISTDDTRGLGTLEQLAIWRFVLGIGAGGVYPLAAVMSAENSGNASNQTHDRNAASRSSRQHEYEPASANEGLQSDEYEADENAVNEEISSFQRVALTFSMQGLGFITVPLLSYPMLAMQWNIDLIWRLLLGLGAVPGLFVMYLRLFRRYSSNELEDANAAEKVHKRSEGGSLELTQPTDDDEVNNSNDEGKSSFQSTVSTLFSDIVDGDPSVHVSDDHQMALVDESHLDVDDRYEGFNDCADGFNLRYNNESDPSPSAEQKQSLWSAIQQEQNLVGKFIGTAGTWFLFDVLFYGNTLFEPVVLEAAFGSKDDIEDGYTLLLLAVRDSLMISLLSLPGYFMTVVLIGRRTCVCGSLRTHGSSRCNSIFSPCTQTPACIQMQGFVAMFILYLIIGLYWTSLENIQWLLLVLYAGSFFFANYGPNSTTFLLPSVTYLKECRSTLNGLSAAAGKLGALVGASAFEPAADRWGESSVMITCAIVSLFGFILTRVCVGHQSRH</sequence>
<comment type="subcellular location">
    <subcellularLocation>
        <location evidence="1">Membrane</location>
        <topology evidence="1">Multi-pass membrane protein</topology>
    </subcellularLocation>
</comment>
<keyword evidence="4 6" id="KW-0472">Membrane</keyword>
<evidence type="ECO:0000313" key="7">
    <source>
        <dbReference type="EMBL" id="KAL3777815.1"/>
    </source>
</evidence>
<keyword evidence="8" id="KW-1185">Reference proteome</keyword>